<organism evidence="2 3">
    <name type="scientific">Brassica rapa subsp. trilocularis</name>
    <dbReference type="NCBI Taxonomy" id="1813537"/>
    <lineage>
        <taxon>Eukaryota</taxon>
        <taxon>Viridiplantae</taxon>
        <taxon>Streptophyta</taxon>
        <taxon>Embryophyta</taxon>
        <taxon>Tracheophyta</taxon>
        <taxon>Spermatophyta</taxon>
        <taxon>Magnoliopsida</taxon>
        <taxon>eudicotyledons</taxon>
        <taxon>Gunneridae</taxon>
        <taxon>Pentapetalae</taxon>
        <taxon>rosids</taxon>
        <taxon>malvids</taxon>
        <taxon>Brassicales</taxon>
        <taxon>Brassicaceae</taxon>
        <taxon>Brassiceae</taxon>
        <taxon>Brassica</taxon>
    </lineage>
</organism>
<comment type="caution">
    <text evidence="2">The sequence shown here is derived from an EMBL/GenBank/DDBJ whole genome shotgun (WGS) entry which is preliminary data.</text>
</comment>
<dbReference type="Proteomes" id="UP000823674">
    <property type="component" value="Chromosome A04"/>
</dbReference>
<dbReference type="EMBL" id="JADBGQ010000004">
    <property type="protein sequence ID" value="KAG5400776.1"/>
    <property type="molecule type" value="Genomic_DNA"/>
</dbReference>
<reference evidence="2 3" key="1">
    <citation type="submission" date="2021-03" db="EMBL/GenBank/DDBJ databases">
        <authorList>
            <person name="King G.J."/>
            <person name="Bancroft I."/>
            <person name="Baten A."/>
            <person name="Bloomfield J."/>
            <person name="Borpatragohain P."/>
            <person name="He Z."/>
            <person name="Irish N."/>
            <person name="Irwin J."/>
            <person name="Liu K."/>
            <person name="Mauleon R.P."/>
            <person name="Moore J."/>
            <person name="Morris R."/>
            <person name="Ostergaard L."/>
            <person name="Wang B."/>
            <person name="Wells R."/>
        </authorList>
    </citation>
    <scope>NUCLEOTIDE SEQUENCE [LARGE SCALE GENOMIC DNA]</scope>
    <source>
        <strain evidence="2">R-o-18</strain>
        <tissue evidence="2">Leaf</tissue>
    </source>
</reference>
<sequence length="261" mass="28750">MFWFTLLPAYAEICDPLIHRYGRMDHYRPGSIVKVDSRKLDKFGTSLSCNKYVSPNITDVIKYKVTYVVFNREMTKLTKQDASALALEGSTSSFKAPIIGGKGREATASATNTVPAAKIEIRGDEANPAEICDPLIHRYGRMDHYRPGSIVKPLTKTGRCLIRRMQKEVGQIWHFSLSCNKYVSPNITDVIKEMTKLTKQDASALALEGSTSSFKAPVIGGKGREATASATNTVPAAKIEIRGDEANPAGFEGKYNSRKQP</sequence>
<evidence type="ECO:0000313" key="2">
    <source>
        <dbReference type="EMBL" id="KAG5400776.1"/>
    </source>
</evidence>
<accession>A0ABQ7MSW8</accession>
<evidence type="ECO:0000256" key="1">
    <source>
        <dbReference type="SAM" id="MobiDB-lite"/>
    </source>
</evidence>
<keyword evidence="3" id="KW-1185">Reference proteome</keyword>
<protein>
    <submittedName>
        <fullName evidence="2">Uncharacterized protein</fullName>
    </submittedName>
</protein>
<feature type="region of interest" description="Disordered" evidence="1">
    <location>
        <begin position="239"/>
        <end position="261"/>
    </location>
</feature>
<proteinExistence type="predicted"/>
<evidence type="ECO:0000313" key="3">
    <source>
        <dbReference type="Proteomes" id="UP000823674"/>
    </source>
</evidence>
<name>A0ABQ7MSW8_BRACM</name>
<gene>
    <name evidence="2" type="primary">A04g504630.1_BraROA</name>
    <name evidence="2" type="ORF">IGI04_015383</name>
</gene>